<feature type="coiled-coil region" evidence="1">
    <location>
        <begin position="221"/>
        <end position="274"/>
    </location>
</feature>
<sequence length="315" mass="36615">MDNEKDKDLDPASGSSRTPGDWIKDLFAPIYDFDAVVEIGKHGYKAEESKIKRVPILDPVAIREVFERVHQRIIDDEREKEELVKEATQKELDKRIDPRESSIWNTDELDVLRKVYKSAKAEITKLEVALREEKQYSSRLEKKALRQEHEIEVLRAKLAEATKSNQRLVIHRNSLQKDLAVLEVKVSALTDMWQEIEAEKVKAFEESKSAHIDLDKERILRQNLELKLMESDQNLAREKALVEKNMSAKYEMEIADLKEVMQDLTMELQAEKKLHEASRRGLDHLRNHFSSLPLRNILPPNAVVKDEVDYISHCS</sequence>
<dbReference type="VEuPathDB" id="VectorBase:BGLB020672"/>
<dbReference type="VEuPathDB" id="VectorBase:BGLAX_035535"/>
<keyword evidence="1" id="KW-0175">Coiled coil</keyword>
<reference evidence="2" key="1">
    <citation type="submission" date="2020-05" db="UniProtKB">
        <authorList>
            <consortium name="EnsemblMetazoa"/>
        </authorList>
    </citation>
    <scope>IDENTIFICATION</scope>
    <source>
        <strain evidence="2">BB02</strain>
    </source>
</reference>
<organism evidence="2 3">
    <name type="scientific">Biomphalaria glabrata</name>
    <name type="common">Bloodfluke planorb</name>
    <name type="synonym">Freshwater snail</name>
    <dbReference type="NCBI Taxonomy" id="6526"/>
    <lineage>
        <taxon>Eukaryota</taxon>
        <taxon>Metazoa</taxon>
        <taxon>Spiralia</taxon>
        <taxon>Lophotrochozoa</taxon>
        <taxon>Mollusca</taxon>
        <taxon>Gastropoda</taxon>
        <taxon>Heterobranchia</taxon>
        <taxon>Euthyneura</taxon>
        <taxon>Panpulmonata</taxon>
        <taxon>Hygrophila</taxon>
        <taxon>Lymnaeoidea</taxon>
        <taxon>Planorbidae</taxon>
        <taxon>Biomphalaria</taxon>
    </lineage>
</organism>
<dbReference type="KEGG" id="bgt:106069672"/>
<evidence type="ECO:0000313" key="2">
    <source>
        <dbReference type="EnsemblMetazoa" id="BGLB020672-PA"/>
    </source>
</evidence>
<dbReference type="AlphaFoldDB" id="A0A2C9KKA2"/>
<feature type="coiled-coil region" evidence="1">
    <location>
        <begin position="109"/>
        <end position="192"/>
    </location>
</feature>
<accession>A0A2C9KKA2</accession>
<dbReference type="Proteomes" id="UP000076420">
    <property type="component" value="Unassembled WGS sequence"/>
</dbReference>
<proteinExistence type="predicted"/>
<name>A0A2C9KKA2_BIOGL</name>
<dbReference type="EnsemblMetazoa" id="BGLB020672-RA">
    <property type="protein sequence ID" value="BGLB020672-PA"/>
    <property type="gene ID" value="BGLB020672"/>
</dbReference>
<dbReference type="OrthoDB" id="5985715at2759"/>
<evidence type="ECO:0000256" key="1">
    <source>
        <dbReference type="SAM" id="Coils"/>
    </source>
</evidence>
<evidence type="ECO:0000313" key="3">
    <source>
        <dbReference type="Proteomes" id="UP000076420"/>
    </source>
</evidence>
<gene>
    <name evidence="2" type="primary">106069672</name>
</gene>
<protein>
    <submittedName>
        <fullName evidence="2">Uncharacterized protein</fullName>
    </submittedName>
</protein>